<dbReference type="RefSeq" id="XP_014172517.1">
    <property type="nucleotide sequence ID" value="XM_014317042.1"/>
</dbReference>
<evidence type="ECO:0000259" key="8">
    <source>
        <dbReference type="Pfam" id="PF02229"/>
    </source>
</evidence>
<dbReference type="SUPFAM" id="SSF54447">
    <property type="entry name" value="ssDNA-binding transcriptional regulator domain"/>
    <property type="match status" value="1"/>
</dbReference>
<gene>
    <name evidence="9" type="ORF">CMQ_2964</name>
</gene>
<evidence type="ECO:0000256" key="1">
    <source>
        <dbReference type="ARBA" id="ARBA00004123"/>
    </source>
</evidence>
<protein>
    <submittedName>
        <fullName evidence="9">RNA polymerase 2 transcriptional</fullName>
    </submittedName>
</protein>
<dbReference type="InterPro" id="IPR003173">
    <property type="entry name" value="PC4_C"/>
</dbReference>
<dbReference type="EMBL" id="GL629769">
    <property type="protein sequence ID" value="EFX03035.1"/>
    <property type="molecule type" value="Genomic_DNA"/>
</dbReference>
<proteinExistence type="inferred from homology"/>
<evidence type="ECO:0000313" key="9">
    <source>
        <dbReference type="EMBL" id="EFX03035.1"/>
    </source>
</evidence>
<dbReference type="InterPro" id="IPR045125">
    <property type="entry name" value="Sub1/Tcp4-like"/>
</dbReference>
<dbReference type="GeneID" id="25976011"/>
<dbReference type="STRING" id="655863.F0XGR2"/>
<dbReference type="GO" id="GO:0003713">
    <property type="term" value="F:transcription coactivator activity"/>
    <property type="evidence" value="ECO:0007669"/>
    <property type="project" value="InterPro"/>
</dbReference>
<evidence type="ECO:0000256" key="4">
    <source>
        <dbReference type="ARBA" id="ARBA00023125"/>
    </source>
</evidence>
<dbReference type="InterPro" id="IPR009044">
    <property type="entry name" value="ssDNA-bd_transcriptional_reg"/>
</dbReference>
<comment type="similarity">
    <text evidence="2">Belongs to the transcriptional coactivator PC4 family.</text>
</comment>
<dbReference type="Pfam" id="PF02229">
    <property type="entry name" value="PC4"/>
    <property type="match status" value="1"/>
</dbReference>
<dbReference type="Proteomes" id="UP000007796">
    <property type="component" value="Unassembled WGS sequence"/>
</dbReference>
<reference evidence="9 10" key="1">
    <citation type="journal article" date="2011" name="Proc. Natl. Acad. Sci. U.S.A.">
        <title>Genome and transcriptome analyses of the mountain pine beetle-fungal symbiont Grosmannia clavigera, a lodgepole pine pathogen.</title>
        <authorList>
            <person name="DiGuistini S."/>
            <person name="Wang Y."/>
            <person name="Liao N.Y."/>
            <person name="Taylor G."/>
            <person name="Tanguay P."/>
            <person name="Feau N."/>
            <person name="Henrissat B."/>
            <person name="Chan S.K."/>
            <person name="Hesse-Orce U."/>
            <person name="Alamouti S.M."/>
            <person name="Tsui C.K.M."/>
            <person name="Docking R.T."/>
            <person name="Levasseur A."/>
            <person name="Haridas S."/>
            <person name="Robertson G."/>
            <person name="Birol I."/>
            <person name="Holt R.A."/>
            <person name="Marra M.A."/>
            <person name="Hamelin R.C."/>
            <person name="Hirst M."/>
            <person name="Jones S.J.M."/>
            <person name="Bohlmann J."/>
            <person name="Breuil C."/>
        </authorList>
    </citation>
    <scope>NUCLEOTIDE SEQUENCE [LARGE SCALE GENOMIC DNA]</scope>
    <source>
        <strain evidence="10">kw1407 / UAMH 11150</strain>
    </source>
</reference>
<dbReference type="AlphaFoldDB" id="F0XGR2"/>
<comment type="subcellular location">
    <subcellularLocation>
        <location evidence="1">Nucleus</location>
    </subcellularLocation>
</comment>
<feature type="compositionally biased region" description="Basic and acidic residues" evidence="7">
    <location>
        <begin position="7"/>
        <end position="20"/>
    </location>
</feature>
<feature type="region of interest" description="Disordered" evidence="7">
    <location>
        <begin position="121"/>
        <end position="164"/>
    </location>
</feature>
<sequence length="164" mass="17747">MGKNDRKRSLEESGDGDAKLSKKAASADVASAKAVRKSGDASGEPHRGQDAEGNTYWELSKTRRVGISQFKNNTLINIREYYESAGQMRPGKKGISLTLDQFKMFMKALPHIKAELQKDGIDTGGVEDVPDERDAVVAGPSATKKTKKASEKANIDATSDEDSD</sequence>
<evidence type="ECO:0000256" key="2">
    <source>
        <dbReference type="ARBA" id="ARBA00009001"/>
    </source>
</evidence>
<feature type="compositionally biased region" description="Basic and acidic residues" evidence="7">
    <location>
        <begin position="37"/>
        <end position="50"/>
    </location>
</feature>
<evidence type="ECO:0000256" key="5">
    <source>
        <dbReference type="ARBA" id="ARBA00023163"/>
    </source>
</evidence>
<evidence type="ECO:0000256" key="7">
    <source>
        <dbReference type="SAM" id="MobiDB-lite"/>
    </source>
</evidence>
<feature type="compositionally biased region" description="Low complexity" evidence="7">
    <location>
        <begin position="23"/>
        <end position="33"/>
    </location>
</feature>
<keyword evidence="5" id="KW-0804">Transcription</keyword>
<keyword evidence="10" id="KW-1185">Reference proteome</keyword>
<keyword evidence="3" id="KW-0805">Transcription regulation</keyword>
<evidence type="ECO:0000256" key="6">
    <source>
        <dbReference type="ARBA" id="ARBA00023242"/>
    </source>
</evidence>
<feature type="domain" description="Transcriptional coactivator p15 (PC4) C-terminal" evidence="8">
    <location>
        <begin position="57"/>
        <end position="108"/>
    </location>
</feature>
<dbReference type="Gene3D" id="2.30.31.10">
    <property type="entry name" value="Transcriptional Coactivator Pc4, Chain A"/>
    <property type="match status" value="1"/>
</dbReference>
<dbReference type="eggNOG" id="KOG2712">
    <property type="taxonomic scope" value="Eukaryota"/>
</dbReference>
<dbReference type="GO" id="GO:0003677">
    <property type="term" value="F:DNA binding"/>
    <property type="evidence" value="ECO:0007669"/>
    <property type="project" value="UniProtKB-KW"/>
</dbReference>
<dbReference type="PANTHER" id="PTHR13215">
    <property type="entry name" value="RNA POLYMERASE II TRANSCRIPTIONAL COACTIVATOR"/>
    <property type="match status" value="1"/>
</dbReference>
<keyword evidence="4" id="KW-0238">DNA-binding</keyword>
<dbReference type="GO" id="GO:0060261">
    <property type="term" value="P:positive regulation of transcription initiation by RNA polymerase II"/>
    <property type="evidence" value="ECO:0007669"/>
    <property type="project" value="InterPro"/>
</dbReference>
<dbReference type="GO" id="GO:0005634">
    <property type="term" value="C:nucleus"/>
    <property type="evidence" value="ECO:0007669"/>
    <property type="project" value="UniProtKB-SubCell"/>
</dbReference>
<organism evidence="10">
    <name type="scientific">Grosmannia clavigera (strain kw1407 / UAMH 11150)</name>
    <name type="common">Blue stain fungus</name>
    <name type="synonym">Graphiocladiella clavigera</name>
    <dbReference type="NCBI Taxonomy" id="655863"/>
    <lineage>
        <taxon>Eukaryota</taxon>
        <taxon>Fungi</taxon>
        <taxon>Dikarya</taxon>
        <taxon>Ascomycota</taxon>
        <taxon>Pezizomycotina</taxon>
        <taxon>Sordariomycetes</taxon>
        <taxon>Sordariomycetidae</taxon>
        <taxon>Ophiostomatales</taxon>
        <taxon>Ophiostomataceae</taxon>
        <taxon>Leptographium</taxon>
    </lineage>
</organism>
<dbReference type="HOGENOM" id="CLU_104273_0_1_1"/>
<feature type="region of interest" description="Disordered" evidence="7">
    <location>
        <begin position="1"/>
        <end position="56"/>
    </location>
</feature>
<evidence type="ECO:0000313" key="10">
    <source>
        <dbReference type="Proteomes" id="UP000007796"/>
    </source>
</evidence>
<dbReference type="InParanoid" id="F0XGR2"/>
<dbReference type="OrthoDB" id="2505440at2759"/>
<evidence type="ECO:0000256" key="3">
    <source>
        <dbReference type="ARBA" id="ARBA00023015"/>
    </source>
</evidence>
<accession>F0XGR2</accession>
<name>F0XGR2_GROCL</name>
<keyword evidence="6" id="KW-0539">Nucleus</keyword>